<evidence type="ECO:0000313" key="4">
    <source>
        <dbReference type="WBParaSite" id="SPAL_0000603000.1"/>
    </source>
</evidence>
<keyword evidence="2" id="KW-0472">Membrane</keyword>
<feature type="region of interest" description="Disordered" evidence="1">
    <location>
        <begin position="130"/>
        <end position="159"/>
    </location>
</feature>
<dbReference type="AlphaFoldDB" id="A0A0N5BJA3"/>
<feature type="region of interest" description="Disordered" evidence="1">
    <location>
        <begin position="23"/>
        <end position="43"/>
    </location>
</feature>
<organism evidence="3 4">
    <name type="scientific">Strongyloides papillosus</name>
    <name type="common">Intestinal threadworm</name>
    <dbReference type="NCBI Taxonomy" id="174720"/>
    <lineage>
        <taxon>Eukaryota</taxon>
        <taxon>Metazoa</taxon>
        <taxon>Ecdysozoa</taxon>
        <taxon>Nematoda</taxon>
        <taxon>Chromadorea</taxon>
        <taxon>Rhabditida</taxon>
        <taxon>Tylenchina</taxon>
        <taxon>Panagrolaimomorpha</taxon>
        <taxon>Strongyloidoidea</taxon>
        <taxon>Strongyloididae</taxon>
        <taxon>Strongyloides</taxon>
    </lineage>
</organism>
<protein>
    <submittedName>
        <fullName evidence="4">ESAT-6 secretion machinery protein EssA</fullName>
    </submittedName>
</protein>
<name>A0A0N5BJA3_STREA</name>
<proteinExistence type="predicted"/>
<evidence type="ECO:0000313" key="3">
    <source>
        <dbReference type="Proteomes" id="UP000046392"/>
    </source>
</evidence>
<feature type="compositionally biased region" description="Polar residues" evidence="1">
    <location>
        <begin position="34"/>
        <end position="43"/>
    </location>
</feature>
<accession>A0A0N5BJA3</accession>
<reference evidence="4" key="1">
    <citation type="submission" date="2017-02" db="UniProtKB">
        <authorList>
            <consortium name="WormBaseParasite"/>
        </authorList>
    </citation>
    <scope>IDENTIFICATION</scope>
</reference>
<dbReference type="Proteomes" id="UP000046392">
    <property type="component" value="Unplaced"/>
</dbReference>
<feature type="region of interest" description="Disordered" evidence="1">
    <location>
        <begin position="54"/>
        <end position="73"/>
    </location>
</feature>
<keyword evidence="2" id="KW-0812">Transmembrane</keyword>
<evidence type="ECO:0000256" key="2">
    <source>
        <dbReference type="SAM" id="Phobius"/>
    </source>
</evidence>
<feature type="compositionally biased region" description="Low complexity" evidence="1">
    <location>
        <begin position="138"/>
        <end position="159"/>
    </location>
</feature>
<keyword evidence="3" id="KW-1185">Reference proteome</keyword>
<keyword evidence="2" id="KW-1133">Transmembrane helix</keyword>
<feature type="transmembrane region" description="Helical" evidence="2">
    <location>
        <begin position="104"/>
        <end position="124"/>
    </location>
</feature>
<evidence type="ECO:0000256" key="1">
    <source>
        <dbReference type="SAM" id="MobiDB-lite"/>
    </source>
</evidence>
<dbReference type="WBParaSite" id="SPAL_0000603000.1">
    <property type="protein sequence ID" value="SPAL_0000603000.1"/>
    <property type="gene ID" value="SPAL_0000603000"/>
</dbReference>
<sequence>MSWLDFLTDCFTTVTMGLIPRAESDEEKAKQAQHEANMQHAQMNPQKLTEIKNTNEQTQKNEQKKEIDNKIGNSNINTNYDDARFEYNNKLSNVQSKYRGNTGMFVTGAIGLLAVIGIVIVVVLKKGSGFSEGEGKNKGSVRSSSTSSTASSSKTKTIR</sequence>
<feature type="compositionally biased region" description="Basic and acidic residues" evidence="1">
    <location>
        <begin position="59"/>
        <end position="69"/>
    </location>
</feature>